<dbReference type="Proteomes" id="UP000675409">
    <property type="component" value="Unassembled WGS sequence"/>
</dbReference>
<feature type="region of interest" description="Disordered" evidence="1">
    <location>
        <begin position="1"/>
        <end position="20"/>
    </location>
</feature>
<evidence type="ECO:0000256" key="1">
    <source>
        <dbReference type="SAM" id="MobiDB-lite"/>
    </source>
</evidence>
<organism evidence="3 4">
    <name type="scientific">Myceligenerans indicum</name>
    <dbReference type="NCBI Taxonomy" id="2593663"/>
    <lineage>
        <taxon>Bacteria</taxon>
        <taxon>Bacillati</taxon>
        <taxon>Actinomycetota</taxon>
        <taxon>Actinomycetes</taxon>
        <taxon>Micrococcales</taxon>
        <taxon>Promicromonosporaceae</taxon>
        <taxon>Myceligenerans</taxon>
    </lineage>
</organism>
<keyword evidence="2" id="KW-0812">Transmembrane</keyword>
<comment type="caution">
    <text evidence="3">The sequence shown here is derived from an EMBL/GenBank/DDBJ whole genome shotgun (WGS) entry which is preliminary data.</text>
</comment>
<sequence>MSKAPRSAEPEVQSITSVPESLDDDQARRAKVYLIQMGIRLLCFVGAILCLTTGLTWLGWTLAVGAVVLPYTAVVFVNAGPNRTPLDAQAYVPGDPVALPPGDDGDDSPGRDDEAAGHAVIDGDALLDDVRDEPVEKKN</sequence>
<keyword evidence="4" id="KW-1185">Reference proteome</keyword>
<evidence type="ECO:0000313" key="4">
    <source>
        <dbReference type="Proteomes" id="UP000675409"/>
    </source>
</evidence>
<evidence type="ECO:0000313" key="3">
    <source>
        <dbReference type="EMBL" id="MBL0888065.1"/>
    </source>
</evidence>
<feature type="region of interest" description="Disordered" evidence="1">
    <location>
        <begin position="87"/>
        <end position="116"/>
    </location>
</feature>
<accession>A0ABS1LPB2</accession>
<dbReference type="EMBL" id="JABBYC010000043">
    <property type="protein sequence ID" value="MBL0888065.1"/>
    <property type="molecule type" value="Genomic_DNA"/>
</dbReference>
<reference evidence="3 4" key="1">
    <citation type="journal article" date="2021" name="Arch. Microbiol.">
        <title>Myceligenerans indicum sp. nov., an actinobacterium isolated from mangrove sediment of Sundarbans, India.</title>
        <authorList>
            <person name="Asha K."/>
            <person name="Bhadury P."/>
        </authorList>
    </citation>
    <scope>NUCLEOTIDE SEQUENCE [LARGE SCALE GENOMIC DNA]</scope>
    <source>
        <strain evidence="3 4">I2</strain>
    </source>
</reference>
<feature type="transmembrane region" description="Helical" evidence="2">
    <location>
        <begin position="32"/>
        <end position="51"/>
    </location>
</feature>
<proteinExistence type="predicted"/>
<protein>
    <submittedName>
        <fullName evidence="3">DUF3099 domain-containing protein</fullName>
    </submittedName>
</protein>
<keyword evidence="2" id="KW-1133">Transmembrane helix</keyword>
<dbReference type="Pfam" id="PF11298">
    <property type="entry name" value="DUF3099"/>
    <property type="match status" value="1"/>
</dbReference>
<gene>
    <name evidence="3" type="ORF">HGK34_17540</name>
</gene>
<keyword evidence="2" id="KW-0472">Membrane</keyword>
<dbReference type="InterPro" id="IPR021449">
    <property type="entry name" value="DUF3099"/>
</dbReference>
<evidence type="ECO:0000256" key="2">
    <source>
        <dbReference type="SAM" id="Phobius"/>
    </source>
</evidence>
<dbReference type="RefSeq" id="WP_201849791.1">
    <property type="nucleotide sequence ID" value="NZ_JABBYC010000043.1"/>
</dbReference>
<name>A0ABS1LPB2_9MICO</name>